<accession>A0A6A5WL09</accession>
<dbReference type="AlphaFoldDB" id="A0A6A5WL09"/>
<dbReference type="EMBL" id="ML977576">
    <property type="protein sequence ID" value="KAF2002630.1"/>
    <property type="molecule type" value="Genomic_DNA"/>
</dbReference>
<feature type="compositionally biased region" description="Polar residues" evidence="1">
    <location>
        <begin position="15"/>
        <end position="29"/>
    </location>
</feature>
<dbReference type="Proteomes" id="UP000799779">
    <property type="component" value="Unassembled WGS sequence"/>
</dbReference>
<sequence length="107" mass="11312">MGNVFPLTPDATPGESPNSVSLSPESLQNRPVMPHFQPYLQADGAQPLTPPHTPPLQHTDRSSSVASRPTIATQGTLVLPNGTVSGTQKKLPVTEVQILPTLLMAPN</sequence>
<feature type="region of interest" description="Disordered" evidence="1">
    <location>
        <begin position="1"/>
        <end position="87"/>
    </location>
</feature>
<feature type="compositionally biased region" description="Polar residues" evidence="1">
    <location>
        <begin position="62"/>
        <end position="87"/>
    </location>
</feature>
<evidence type="ECO:0000313" key="2">
    <source>
        <dbReference type="EMBL" id="KAF2002630.1"/>
    </source>
</evidence>
<organism evidence="2 3">
    <name type="scientific">Amniculicola lignicola CBS 123094</name>
    <dbReference type="NCBI Taxonomy" id="1392246"/>
    <lineage>
        <taxon>Eukaryota</taxon>
        <taxon>Fungi</taxon>
        <taxon>Dikarya</taxon>
        <taxon>Ascomycota</taxon>
        <taxon>Pezizomycotina</taxon>
        <taxon>Dothideomycetes</taxon>
        <taxon>Pleosporomycetidae</taxon>
        <taxon>Pleosporales</taxon>
        <taxon>Amniculicolaceae</taxon>
        <taxon>Amniculicola</taxon>
    </lineage>
</organism>
<proteinExistence type="predicted"/>
<reference evidence="2" key="1">
    <citation type="journal article" date="2020" name="Stud. Mycol.">
        <title>101 Dothideomycetes genomes: a test case for predicting lifestyles and emergence of pathogens.</title>
        <authorList>
            <person name="Haridas S."/>
            <person name="Albert R."/>
            <person name="Binder M."/>
            <person name="Bloem J."/>
            <person name="Labutti K."/>
            <person name="Salamov A."/>
            <person name="Andreopoulos B."/>
            <person name="Baker S."/>
            <person name="Barry K."/>
            <person name="Bills G."/>
            <person name="Bluhm B."/>
            <person name="Cannon C."/>
            <person name="Castanera R."/>
            <person name="Culley D."/>
            <person name="Daum C."/>
            <person name="Ezra D."/>
            <person name="Gonzalez J."/>
            <person name="Henrissat B."/>
            <person name="Kuo A."/>
            <person name="Liang C."/>
            <person name="Lipzen A."/>
            <person name="Lutzoni F."/>
            <person name="Magnuson J."/>
            <person name="Mondo S."/>
            <person name="Nolan M."/>
            <person name="Ohm R."/>
            <person name="Pangilinan J."/>
            <person name="Park H.-J."/>
            <person name="Ramirez L."/>
            <person name="Alfaro M."/>
            <person name="Sun H."/>
            <person name="Tritt A."/>
            <person name="Yoshinaga Y."/>
            <person name="Zwiers L.-H."/>
            <person name="Turgeon B."/>
            <person name="Goodwin S."/>
            <person name="Spatafora J."/>
            <person name="Crous P."/>
            <person name="Grigoriev I."/>
        </authorList>
    </citation>
    <scope>NUCLEOTIDE SEQUENCE</scope>
    <source>
        <strain evidence="2">CBS 123094</strain>
    </source>
</reference>
<keyword evidence="3" id="KW-1185">Reference proteome</keyword>
<name>A0A6A5WL09_9PLEO</name>
<evidence type="ECO:0000313" key="3">
    <source>
        <dbReference type="Proteomes" id="UP000799779"/>
    </source>
</evidence>
<gene>
    <name evidence="2" type="ORF">P154DRAFT_130819</name>
</gene>
<protein>
    <submittedName>
        <fullName evidence="2">Uncharacterized protein</fullName>
    </submittedName>
</protein>
<evidence type="ECO:0000256" key="1">
    <source>
        <dbReference type="SAM" id="MobiDB-lite"/>
    </source>
</evidence>